<gene>
    <name evidence="2" type="ORF">GCM10010319_14830</name>
</gene>
<accession>A0ABN0WJK1</accession>
<evidence type="ECO:0000313" key="2">
    <source>
        <dbReference type="EMBL" id="GAA0339839.1"/>
    </source>
</evidence>
<dbReference type="Proteomes" id="UP001500063">
    <property type="component" value="Unassembled WGS sequence"/>
</dbReference>
<evidence type="ECO:0000259" key="1">
    <source>
        <dbReference type="Pfam" id="PF04149"/>
    </source>
</evidence>
<keyword evidence="3" id="KW-1185">Reference proteome</keyword>
<sequence length="71" mass="7336">MAGHISDASTLTVQWVRSTASGNQSNCVEVAPGFGLVYVRDSKNPTGPALTVAPAEFAAFIDIVRAGKSPC</sequence>
<dbReference type="InterPro" id="IPR007278">
    <property type="entry name" value="DUF397"/>
</dbReference>
<dbReference type="RefSeq" id="WP_344117024.1">
    <property type="nucleotide sequence ID" value="NZ_BAAABW010000008.1"/>
</dbReference>
<comment type="caution">
    <text evidence="2">The sequence shown here is derived from an EMBL/GenBank/DDBJ whole genome shotgun (WGS) entry which is preliminary data.</text>
</comment>
<dbReference type="EMBL" id="BAAABW010000008">
    <property type="protein sequence ID" value="GAA0339839.1"/>
    <property type="molecule type" value="Genomic_DNA"/>
</dbReference>
<organism evidence="2 3">
    <name type="scientific">Streptomyces blastmyceticus</name>
    <dbReference type="NCBI Taxonomy" id="68180"/>
    <lineage>
        <taxon>Bacteria</taxon>
        <taxon>Bacillati</taxon>
        <taxon>Actinomycetota</taxon>
        <taxon>Actinomycetes</taxon>
        <taxon>Kitasatosporales</taxon>
        <taxon>Streptomycetaceae</taxon>
        <taxon>Streptomyces</taxon>
    </lineage>
</organism>
<evidence type="ECO:0000313" key="3">
    <source>
        <dbReference type="Proteomes" id="UP001500063"/>
    </source>
</evidence>
<proteinExistence type="predicted"/>
<protein>
    <recommendedName>
        <fullName evidence="1">DUF397 domain-containing protein</fullName>
    </recommendedName>
</protein>
<dbReference type="Pfam" id="PF04149">
    <property type="entry name" value="DUF397"/>
    <property type="match status" value="1"/>
</dbReference>
<reference evidence="2 3" key="1">
    <citation type="journal article" date="2019" name="Int. J. Syst. Evol. Microbiol.">
        <title>The Global Catalogue of Microorganisms (GCM) 10K type strain sequencing project: providing services to taxonomists for standard genome sequencing and annotation.</title>
        <authorList>
            <consortium name="The Broad Institute Genomics Platform"/>
            <consortium name="The Broad Institute Genome Sequencing Center for Infectious Disease"/>
            <person name="Wu L."/>
            <person name="Ma J."/>
        </authorList>
    </citation>
    <scope>NUCLEOTIDE SEQUENCE [LARGE SCALE GENOMIC DNA]</scope>
    <source>
        <strain evidence="2 3">JCM 4565</strain>
    </source>
</reference>
<name>A0ABN0WJK1_9ACTN</name>
<feature type="domain" description="DUF397" evidence="1">
    <location>
        <begin position="14"/>
        <end position="65"/>
    </location>
</feature>